<evidence type="ECO:0000256" key="1">
    <source>
        <dbReference type="SAM" id="Coils"/>
    </source>
</evidence>
<keyword evidence="4" id="KW-1185">Reference proteome</keyword>
<protein>
    <submittedName>
        <fullName evidence="3">Uncharacterized protein</fullName>
    </submittedName>
</protein>
<gene>
    <name evidence="2" type="ORF">CCMP2556_LOCUS29160</name>
    <name evidence="3" type="ORF">CCMP2556_LOCUS29205</name>
</gene>
<proteinExistence type="predicted"/>
<accession>A0ABP0N8P8</accession>
<dbReference type="Proteomes" id="UP001642484">
    <property type="component" value="Unassembled WGS sequence"/>
</dbReference>
<sequence length="282" mass="32899">MEGAGHWDRCAVAQGRWEWDTDGEVRWLQGLQKQELARRSSGESFADSELQLQVAEKEQRVQAWSALLSSILRQIVAKVIGELQERLNSEEKRRRETESLVADRDGQLRHLRERLSNEEEERVRREQKVLQYEGDLRDSKLEKSEVMTRLSAKESQIVELQRQLAEELTQRQAAQKQLVEKERLLKDAWSREEPIDRLSAQQAIQEQVIEKEREVCSLQQQLADELSKRQAVQYQIIEKDRVICELQTQNRGSRKLSGLMKHPATSASCRRHLDKSATLTYT</sequence>
<comment type="caution">
    <text evidence="3">The sequence shown here is derived from an EMBL/GenBank/DDBJ whole genome shotgun (WGS) entry which is preliminary data.</text>
</comment>
<evidence type="ECO:0000313" key="2">
    <source>
        <dbReference type="EMBL" id="CAK9059180.1"/>
    </source>
</evidence>
<reference evidence="3 4" key="1">
    <citation type="submission" date="2024-02" db="EMBL/GenBank/DDBJ databases">
        <authorList>
            <person name="Chen Y."/>
            <person name="Shah S."/>
            <person name="Dougan E. K."/>
            <person name="Thang M."/>
            <person name="Chan C."/>
        </authorList>
    </citation>
    <scope>NUCLEOTIDE SEQUENCE [LARGE SCALE GENOMIC DNA]</scope>
</reference>
<keyword evidence="1" id="KW-0175">Coiled coil</keyword>
<evidence type="ECO:0000313" key="3">
    <source>
        <dbReference type="EMBL" id="CAK9059282.1"/>
    </source>
</evidence>
<feature type="coiled-coil region" evidence="1">
    <location>
        <begin position="80"/>
        <end position="184"/>
    </location>
</feature>
<dbReference type="EMBL" id="CAXAMN010021396">
    <property type="protein sequence ID" value="CAK9059180.1"/>
    <property type="molecule type" value="Genomic_DNA"/>
</dbReference>
<evidence type="ECO:0000313" key="4">
    <source>
        <dbReference type="Proteomes" id="UP001642484"/>
    </source>
</evidence>
<dbReference type="EMBL" id="CAXAMN010021407">
    <property type="protein sequence ID" value="CAK9059282.1"/>
    <property type="molecule type" value="Genomic_DNA"/>
</dbReference>
<organism evidence="3 4">
    <name type="scientific">Durusdinium trenchii</name>
    <dbReference type="NCBI Taxonomy" id="1381693"/>
    <lineage>
        <taxon>Eukaryota</taxon>
        <taxon>Sar</taxon>
        <taxon>Alveolata</taxon>
        <taxon>Dinophyceae</taxon>
        <taxon>Suessiales</taxon>
        <taxon>Symbiodiniaceae</taxon>
        <taxon>Durusdinium</taxon>
    </lineage>
</organism>
<name>A0ABP0N8P8_9DINO</name>